<dbReference type="Proteomes" id="UP000828390">
    <property type="component" value="Unassembled WGS sequence"/>
</dbReference>
<sequence length="90" mass="10309">MKLKHKRVLSNVSRRRNARPACRTPSHQPIGKLRYARYGRFSAIAARAISYVRLVDAQLRLKDHAELAGHVKALRIEARKPRPSERLGTD</sequence>
<proteinExistence type="predicted"/>
<reference evidence="2" key="2">
    <citation type="submission" date="2020-11" db="EMBL/GenBank/DDBJ databases">
        <authorList>
            <person name="McCartney M.A."/>
            <person name="Auch B."/>
            <person name="Kono T."/>
            <person name="Mallez S."/>
            <person name="Becker A."/>
            <person name="Gohl D.M."/>
            <person name="Silverstein K.A.T."/>
            <person name="Koren S."/>
            <person name="Bechman K.B."/>
            <person name="Herman A."/>
            <person name="Abrahante J.E."/>
            <person name="Garbe J."/>
        </authorList>
    </citation>
    <scope>NUCLEOTIDE SEQUENCE</scope>
    <source>
        <strain evidence="2">Duluth1</strain>
        <tissue evidence="2">Whole animal</tissue>
    </source>
</reference>
<gene>
    <name evidence="2" type="ORF">DPMN_012987</name>
</gene>
<evidence type="ECO:0000256" key="1">
    <source>
        <dbReference type="SAM" id="MobiDB-lite"/>
    </source>
</evidence>
<organism evidence="2 3">
    <name type="scientific">Dreissena polymorpha</name>
    <name type="common">Zebra mussel</name>
    <name type="synonym">Mytilus polymorpha</name>
    <dbReference type="NCBI Taxonomy" id="45954"/>
    <lineage>
        <taxon>Eukaryota</taxon>
        <taxon>Metazoa</taxon>
        <taxon>Spiralia</taxon>
        <taxon>Lophotrochozoa</taxon>
        <taxon>Mollusca</taxon>
        <taxon>Bivalvia</taxon>
        <taxon>Autobranchia</taxon>
        <taxon>Heteroconchia</taxon>
        <taxon>Euheterodonta</taxon>
        <taxon>Imparidentia</taxon>
        <taxon>Neoheterodontei</taxon>
        <taxon>Myida</taxon>
        <taxon>Dreissenoidea</taxon>
        <taxon>Dreissenidae</taxon>
        <taxon>Dreissena</taxon>
    </lineage>
</organism>
<name>A0A9D4N926_DREPO</name>
<dbReference type="EMBL" id="JAIWYP010000001">
    <property type="protein sequence ID" value="KAH3888942.1"/>
    <property type="molecule type" value="Genomic_DNA"/>
</dbReference>
<feature type="region of interest" description="Disordered" evidence="1">
    <location>
        <begin position="1"/>
        <end position="26"/>
    </location>
</feature>
<accession>A0A9D4N926</accession>
<feature type="compositionally biased region" description="Basic residues" evidence="1">
    <location>
        <begin position="1"/>
        <end position="18"/>
    </location>
</feature>
<comment type="caution">
    <text evidence="2">The sequence shown here is derived from an EMBL/GenBank/DDBJ whole genome shotgun (WGS) entry which is preliminary data.</text>
</comment>
<reference evidence="2" key="1">
    <citation type="journal article" date="2019" name="bioRxiv">
        <title>The Genome of the Zebra Mussel, Dreissena polymorpha: A Resource for Invasive Species Research.</title>
        <authorList>
            <person name="McCartney M.A."/>
            <person name="Auch B."/>
            <person name="Kono T."/>
            <person name="Mallez S."/>
            <person name="Zhang Y."/>
            <person name="Obille A."/>
            <person name="Becker A."/>
            <person name="Abrahante J.E."/>
            <person name="Garbe J."/>
            <person name="Badalamenti J.P."/>
            <person name="Herman A."/>
            <person name="Mangelson H."/>
            <person name="Liachko I."/>
            <person name="Sullivan S."/>
            <person name="Sone E.D."/>
            <person name="Koren S."/>
            <person name="Silverstein K.A.T."/>
            <person name="Beckman K.B."/>
            <person name="Gohl D.M."/>
        </authorList>
    </citation>
    <scope>NUCLEOTIDE SEQUENCE</scope>
    <source>
        <strain evidence="2">Duluth1</strain>
        <tissue evidence="2">Whole animal</tissue>
    </source>
</reference>
<evidence type="ECO:0000313" key="2">
    <source>
        <dbReference type="EMBL" id="KAH3888942.1"/>
    </source>
</evidence>
<dbReference type="AlphaFoldDB" id="A0A9D4N926"/>
<keyword evidence="3" id="KW-1185">Reference proteome</keyword>
<protein>
    <submittedName>
        <fullName evidence="2">Uncharacterized protein</fullName>
    </submittedName>
</protein>
<evidence type="ECO:0000313" key="3">
    <source>
        <dbReference type="Proteomes" id="UP000828390"/>
    </source>
</evidence>